<feature type="transmembrane region" description="Helical" evidence="7">
    <location>
        <begin position="236"/>
        <end position="256"/>
    </location>
</feature>
<evidence type="ECO:0000256" key="8">
    <source>
        <dbReference type="SAM" id="MobiDB-lite"/>
    </source>
</evidence>
<organism evidence="10 11">
    <name type="scientific">Cereibacter changlensis JA139</name>
    <dbReference type="NCBI Taxonomy" id="1188249"/>
    <lineage>
        <taxon>Bacteria</taxon>
        <taxon>Pseudomonadati</taxon>
        <taxon>Pseudomonadota</taxon>
        <taxon>Alphaproteobacteria</taxon>
        <taxon>Rhodobacterales</taxon>
        <taxon>Paracoccaceae</taxon>
        <taxon>Cereibacter</taxon>
    </lineage>
</organism>
<name>A0A2T4JTK5_9RHOB</name>
<feature type="domain" description="ABC transmembrane type-1" evidence="9">
    <location>
        <begin position="96"/>
        <end position="312"/>
    </location>
</feature>
<feature type="transmembrane region" description="Helical" evidence="7">
    <location>
        <begin position="182"/>
        <end position="205"/>
    </location>
</feature>
<evidence type="ECO:0000256" key="4">
    <source>
        <dbReference type="ARBA" id="ARBA00022692"/>
    </source>
</evidence>
<evidence type="ECO:0000313" key="10">
    <source>
        <dbReference type="EMBL" id="PTE21239.1"/>
    </source>
</evidence>
<dbReference type="PROSITE" id="PS50928">
    <property type="entry name" value="ABC_TM1"/>
    <property type="match status" value="1"/>
</dbReference>
<dbReference type="Gene3D" id="1.10.3720.10">
    <property type="entry name" value="MetI-like"/>
    <property type="match status" value="1"/>
</dbReference>
<feature type="transmembrane region" description="Helical" evidence="7">
    <location>
        <begin position="133"/>
        <end position="153"/>
    </location>
</feature>
<dbReference type="InterPro" id="IPR051393">
    <property type="entry name" value="ABC_transporter_permease"/>
</dbReference>
<dbReference type="EMBL" id="PZKG01000059">
    <property type="protein sequence ID" value="PTE21239.1"/>
    <property type="molecule type" value="Genomic_DNA"/>
</dbReference>
<keyword evidence="5 7" id="KW-1133">Transmembrane helix</keyword>
<dbReference type="InterPro" id="IPR035906">
    <property type="entry name" value="MetI-like_sf"/>
</dbReference>
<keyword evidence="3" id="KW-1003">Cell membrane</keyword>
<dbReference type="CDD" id="cd06261">
    <property type="entry name" value="TM_PBP2"/>
    <property type="match status" value="1"/>
</dbReference>
<sequence>MASMANQGAPERRPGIPGTPGGQPRGRGLSMRTRQLFWVWGFLALPVLFYGVIRFYPTLNAFWLSLTDWDLMSEPEFIGIDNYTRMFSDPEFWKVFRNTFTYLIVGTPISLVLSFLIAFALDRIRFGHTFLRALYFLPYITTASAMAWVWRWFYQPAPIGFINDLLGRVGIPQMAFLNSTTWALPSIMVTAIWAGLGFQIIIFMAGLRAIPTTYYEAARIDGLGEASILRRITLPLLKPTTVFLVVFSSIGFLRIFDQVYNMTTNDPGGPLGSTKPLVLMIYQTAFSSYEMGYAAAQTVVLFTILLCVSLLQLWLLRER</sequence>
<dbReference type="PANTHER" id="PTHR30193">
    <property type="entry name" value="ABC TRANSPORTER PERMEASE PROTEIN"/>
    <property type="match status" value="1"/>
</dbReference>
<protein>
    <submittedName>
        <fullName evidence="10">ABC transporter permease</fullName>
    </submittedName>
</protein>
<keyword evidence="2 7" id="KW-0813">Transport</keyword>
<dbReference type="PANTHER" id="PTHR30193:SF37">
    <property type="entry name" value="INNER MEMBRANE ABC TRANSPORTER PERMEASE PROTEIN YCJO"/>
    <property type="match status" value="1"/>
</dbReference>
<dbReference type="GO" id="GO:0055085">
    <property type="term" value="P:transmembrane transport"/>
    <property type="evidence" value="ECO:0007669"/>
    <property type="project" value="InterPro"/>
</dbReference>
<proteinExistence type="inferred from homology"/>
<evidence type="ECO:0000313" key="11">
    <source>
        <dbReference type="Proteomes" id="UP000241010"/>
    </source>
</evidence>
<gene>
    <name evidence="10" type="ORF">C5F48_13345</name>
</gene>
<keyword evidence="6 7" id="KW-0472">Membrane</keyword>
<comment type="subcellular location">
    <subcellularLocation>
        <location evidence="1 7">Cell membrane</location>
        <topology evidence="1 7">Multi-pass membrane protein</topology>
    </subcellularLocation>
</comment>
<dbReference type="OrthoDB" id="9773727at2"/>
<evidence type="ECO:0000259" key="9">
    <source>
        <dbReference type="PROSITE" id="PS50928"/>
    </source>
</evidence>
<evidence type="ECO:0000256" key="7">
    <source>
        <dbReference type="RuleBase" id="RU363032"/>
    </source>
</evidence>
<evidence type="ECO:0000256" key="5">
    <source>
        <dbReference type="ARBA" id="ARBA00022989"/>
    </source>
</evidence>
<feature type="transmembrane region" description="Helical" evidence="7">
    <location>
        <begin position="36"/>
        <end position="56"/>
    </location>
</feature>
<feature type="transmembrane region" description="Helical" evidence="7">
    <location>
        <begin position="294"/>
        <end position="316"/>
    </location>
</feature>
<feature type="transmembrane region" description="Helical" evidence="7">
    <location>
        <begin position="100"/>
        <end position="121"/>
    </location>
</feature>
<feature type="region of interest" description="Disordered" evidence="8">
    <location>
        <begin position="1"/>
        <end position="27"/>
    </location>
</feature>
<evidence type="ECO:0000256" key="3">
    <source>
        <dbReference type="ARBA" id="ARBA00022475"/>
    </source>
</evidence>
<accession>A0A2T4JTK5</accession>
<dbReference type="Proteomes" id="UP000241010">
    <property type="component" value="Unassembled WGS sequence"/>
</dbReference>
<comment type="similarity">
    <text evidence="7">Belongs to the binding-protein-dependent transport system permease family.</text>
</comment>
<dbReference type="InterPro" id="IPR000515">
    <property type="entry name" value="MetI-like"/>
</dbReference>
<reference evidence="10 11" key="1">
    <citation type="submission" date="2018-03" db="EMBL/GenBank/DDBJ databases">
        <title>Cereibacter changlensis.</title>
        <authorList>
            <person name="Meyer T.E."/>
            <person name="Miller S."/>
            <person name="Lodha T."/>
            <person name="Gandham S."/>
            <person name="Chintalapati S."/>
            <person name="Chintalapati V.R."/>
        </authorList>
    </citation>
    <scope>NUCLEOTIDE SEQUENCE [LARGE SCALE GENOMIC DNA]</scope>
    <source>
        <strain evidence="10 11">JA139</strain>
    </source>
</reference>
<keyword evidence="11" id="KW-1185">Reference proteome</keyword>
<keyword evidence="4 7" id="KW-0812">Transmembrane</keyword>
<dbReference type="SUPFAM" id="SSF161098">
    <property type="entry name" value="MetI-like"/>
    <property type="match status" value="1"/>
</dbReference>
<dbReference type="AlphaFoldDB" id="A0A2T4JTK5"/>
<evidence type="ECO:0000256" key="2">
    <source>
        <dbReference type="ARBA" id="ARBA00022448"/>
    </source>
</evidence>
<evidence type="ECO:0000256" key="6">
    <source>
        <dbReference type="ARBA" id="ARBA00023136"/>
    </source>
</evidence>
<evidence type="ECO:0000256" key="1">
    <source>
        <dbReference type="ARBA" id="ARBA00004651"/>
    </source>
</evidence>
<comment type="caution">
    <text evidence="10">The sequence shown here is derived from an EMBL/GenBank/DDBJ whole genome shotgun (WGS) entry which is preliminary data.</text>
</comment>
<dbReference type="GO" id="GO:0005886">
    <property type="term" value="C:plasma membrane"/>
    <property type="evidence" value="ECO:0007669"/>
    <property type="project" value="UniProtKB-SubCell"/>
</dbReference>
<dbReference type="Pfam" id="PF00528">
    <property type="entry name" value="BPD_transp_1"/>
    <property type="match status" value="1"/>
</dbReference>